<reference evidence="2" key="1">
    <citation type="journal article" date="2005" name="Nature">
        <title>The map-based sequence of the rice genome.</title>
        <authorList>
            <consortium name="International rice genome sequencing project (IRGSP)"/>
            <person name="Matsumoto T."/>
            <person name="Wu J."/>
            <person name="Kanamori H."/>
            <person name="Katayose Y."/>
            <person name="Fujisawa M."/>
            <person name="Namiki N."/>
            <person name="Mizuno H."/>
            <person name="Yamamoto K."/>
            <person name="Antonio B.A."/>
            <person name="Baba T."/>
            <person name="Sakata K."/>
            <person name="Nagamura Y."/>
            <person name="Aoki H."/>
            <person name="Arikawa K."/>
            <person name="Arita K."/>
            <person name="Bito T."/>
            <person name="Chiden Y."/>
            <person name="Fujitsuka N."/>
            <person name="Fukunaka R."/>
            <person name="Hamada M."/>
            <person name="Harada C."/>
            <person name="Hayashi A."/>
            <person name="Hijishita S."/>
            <person name="Honda M."/>
            <person name="Hosokawa S."/>
            <person name="Ichikawa Y."/>
            <person name="Idonuma A."/>
            <person name="Iijima M."/>
            <person name="Ikeda M."/>
            <person name="Ikeno M."/>
            <person name="Ito K."/>
            <person name="Ito S."/>
            <person name="Ito T."/>
            <person name="Ito Y."/>
            <person name="Ito Y."/>
            <person name="Iwabuchi A."/>
            <person name="Kamiya K."/>
            <person name="Karasawa W."/>
            <person name="Kurita K."/>
            <person name="Katagiri S."/>
            <person name="Kikuta A."/>
            <person name="Kobayashi H."/>
            <person name="Kobayashi N."/>
            <person name="Machita K."/>
            <person name="Maehara T."/>
            <person name="Masukawa M."/>
            <person name="Mizubayashi T."/>
            <person name="Mukai Y."/>
            <person name="Nagasaki H."/>
            <person name="Nagata Y."/>
            <person name="Naito S."/>
            <person name="Nakashima M."/>
            <person name="Nakama Y."/>
            <person name="Nakamichi Y."/>
            <person name="Nakamura M."/>
            <person name="Meguro A."/>
            <person name="Negishi M."/>
            <person name="Ohta I."/>
            <person name="Ohta T."/>
            <person name="Okamoto M."/>
            <person name="Ono N."/>
            <person name="Saji S."/>
            <person name="Sakaguchi M."/>
            <person name="Sakai K."/>
            <person name="Shibata M."/>
            <person name="Shimokawa T."/>
            <person name="Song J."/>
            <person name="Takazaki Y."/>
            <person name="Terasawa K."/>
            <person name="Tsugane M."/>
            <person name="Tsuji K."/>
            <person name="Ueda S."/>
            <person name="Waki K."/>
            <person name="Yamagata H."/>
            <person name="Yamamoto M."/>
            <person name="Yamamoto S."/>
            <person name="Yamane H."/>
            <person name="Yoshiki S."/>
            <person name="Yoshihara R."/>
            <person name="Yukawa K."/>
            <person name="Zhong H."/>
            <person name="Yano M."/>
            <person name="Yuan Q."/>
            <person name="Ouyang S."/>
            <person name="Liu J."/>
            <person name="Jones K.M."/>
            <person name="Gansberger K."/>
            <person name="Moffat K."/>
            <person name="Hill J."/>
            <person name="Bera J."/>
            <person name="Fadrosh D."/>
            <person name="Jin S."/>
            <person name="Johri S."/>
            <person name="Kim M."/>
            <person name="Overton L."/>
            <person name="Reardon M."/>
            <person name="Tsitrin T."/>
            <person name="Vuong H."/>
            <person name="Weaver B."/>
            <person name="Ciecko A."/>
            <person name="Tallon L."/>
            <person name="Jackson J."/>
            <person name="Pai G."/>
            <person name="Aken S.V."/>
            <person name="Utterback T."/>
            <person name="Reidmuller S."/>
            <person name="Feldblyum T."/>
            <person name="Hsiao J."/>
            <person name="Zismann V."/>
            <person name="Iobst S."/>
            <person name="de Vazeille A.R."/>
            <person name="Buell C.R."/>
            <person name="Ying K."/>
            <person name="Li Y."/>
            <person name="Lu T."/>
            <person name="Huang Y."/>
            <person name="Zhao Q."/>
            <person name="Feng Q."/>
            <person name="Zhang L."/>
            <person name="Zhu J."/>
            <person name="Weng Q."/>
            <person name="Mu J."/>
            <person name="Lu Y."/>
            <person name="Fan D."/>
            <person name="Liu Y."/>
            <person name="Guan J."/>
            <person name="Zhang Y."/>
            <person name="Yu S."/>
            <person name="Liu X."/>
            <person name="Zhang Y."/>
            <person name="Hong G."/>
            <person name="Han B."/>
            <person name="Choisne N."/>
            <person name="Demange N."/>
            <person name="Orjeda G."/>
            <person name="Samain S."/>
            <person name="Cattolico L."/>
            <person name="Pelletier E."/>
            <person name="Couloux A."/>
            <person name="Segurens B."/>
            <person name="Wincker P."/>
            <person name="D'Hont A."/>
            <person name="Scarpelli C."/>
            <person name="Weissenbach J."/>
            <person name="Salanoubat M."/>
            <person name="Quetier F."/>
            <person name="Yu Y."/>
            <person name="Kim H.R."/>
            <person name="Rambo T."/>
            <person name="Currie J."/>
            <person name="Collura K."/>
            <person name="Luo M."/>
            <person name="Yang T."/>
            <person name="Ammiraju J.S.S."/>
            <person name="Engler F."/>
            <person name="Soderlund C."/>
            <person name="Wing R.A."/>
            <person name="Palmer L.E."/>
            <person name="de la Bastide M."/>
            <person name="Spiegel L."/>
            <person name="Nascimento L."/>
            <person name="Zutavern T."/>
            <person name="O'Shaughnessy A."/>
            <person name="Dike S."/>
            <person name="Dedhia N."/>
            <person name="Preston R."/>
            <person name="Balija V."/>
            <person name="McCombie W.R."/>
            <person name="Chow T."/>
            <person name="Chen H."/>
            <person name="Chung M."/>
            <person name="Chen C."/>
            <person name="Shaw J."/>
            <person name="Wu H."/>
            <person name="Hsiao K."/>
            <person name="Chao Y."/>
            <person name="Chu M."/>
            <person name="Cheng C."/>
            <person name="Hour A."/>
            <person name="Lee P."/>
            <person name="Lin S."/>
            <person name="Lin Y."/>
            <person name="Liou J."/>
            <person name="Liu S."/>
            <person name="Hsing Y."/>
            <person name="Raghuvanshi S."/>
            <person name="Mohanty A."/>
            <person name="Bharti A.K."/>
            <person name="Gaur A."/>
            <person name="Gupta V."/>
            <person name="Kumar D."/>
            <person name="Ravi V."/>
            <person name="Vij S."/>
            <person name="Kapur A."/>
            <person name="Khurana P."/>
            <person name="Khurana P."/>
            <person name="Khurana J.P."/>
            <person name="Tyagi A.K."/>
            <person name="Gaikwad K."/>
            <person name="Singh A."/>
            <person name="Dalal V."/>
            <person name="Srivastava S."/>
            <person name="Dixit A."/>
            <person name="Pal A.K."/>
            <person name="Ghazi I.A."/>
            <person name="Yadav M."/>
            <person name="Pandit A."/>
            <person name="Bhargava A."/>
            <person name="Sureshbabu K."/>
            <person name="Batra K."/>
            <person name="Sharma T.R."/>
            <person name="Mohapatra T."/>
            <person name="Singh N.K."/>
            <person name="Messing J."/>
            <person name="Nelson A.B."/>
            <person name="Fuks G."/>
            <person name="Kavchok S."/>
            <person name="Keizer G."/>
            <person name="Linton E."/>
            <person name="Llaca V."/>
            <person name="Song R."/>
            <person name="Tanyolac B."/>
            <person name="Young S."/>
            <person name="Ho-Il K."/>
            <person name="Hahn J.H."/>
            <person name="Sangsakoo G."/>
            <person name="Vanavichit A."/>
            <person name="de Mattos Luiz.A.T."/>
            <person name="Zimmer P.D."/>
            <person name="Malone G."/>
            <person name="Dellagostin O."/>
            <person name="de Oliveira A.C."/>
            <person name="Bevan M."/>
            <person name="Bancroft I."/>
            <person name="Minx P."/>
            <person name="Cordum H."/>
            <person name="Wilson R."/>
            <person name="Cheng Z."/>
            <person name="Jin W."/>
            <person name="Jiang J."/>
            <person name="Leong S.A."/>
            <person name="Iwama H."/>
            <person name="Gojobori T."/>
            <person name="Itoh T."/>
            <person name="Niimura Y."/>
            <person name="Fujii Y."/>
            <person name="Habara T."/>
            <person name="Sakai H."/>
            <person name="Sato Y."/>
            <person name="Wilson G."/>
            <person name="Kumar K."/>
            <person name="McCouch S."/>
            <person name="Juretic N."/>
            <person name="Hoen D."/>
            <person name="Wright S."/>
            <person name="Bruskiewich R."/>
            <person name="Bureau T."/>
            <person name="Miyao A."/>
            <person name="Hirochika H."/>
            <person name="Nishikawa T."/>
            <person name="Kadowaki K."/>
            <person name="Sugiura M."/>
            <person name="Burr B."/>
            <person name="Sasaki T."/>
        </authorList>
    </citation>
    <scope>NUCLEOTIDE SEQUENCE [LARGE SCALE GENOMIC DNA]</scope>
    <source>
        <strain evidence="2">cv. Nipponbare</strain>
    </source>
</reference>
<dbReference type="PaxDb" id="39947-A0A0P0WG39"/>
<reference evidence="1 2" key="2">
    <citation type="journal article" date="2013" name="Plant Cell Physiol.">
        <title>Rice Annotation Project Database (RAP-DB): an integrative and interactive database for rice genomics.</title>
        <authorList>
            <person name="Sakai H."/>
            <person name="Lee S.S."/>
            <person name="Tanaka T."/>
            <person name="Numa H."/>
            <person name="Kim J."/>
            <person name="Kawahara Y."/>
            <person name="Wakimoto H."/>
            <person name="Yang C.C."/>
            <person name="Iwamoto M."/>
            <person name="Abe T."/>
            <person name="Yamada Y."/>
            <person name="Muto A."/>
            <person name="Inokuchi H."/>
            <person name="Ikemura T."/>
            <person name="Matsumoto T."/>
            <person name="Sasaki T."/>
            <person name="Itoh T."/>
        </authorList>
    </citation>
    <scope>NUCLEOTIDE SEQUENCE [LARGE SCALE GENOMIC DNA]</scope>
    <source>
        <strain evidence="2">cv. Nipponbare</strain>
    </source>
</reference>
<sequence>MPEIPPPITMTEGGEAFCPSIILIGDAPPAAKPLEGWSIILPIRVAFDGDEVEKIESNRIEAERESGIRECGGEARSANN</sequence>
<accession>A0A0P0WG39</accession>
<dbReference type="Gramene" id="Os04t0671500-00">
    <property type="protein sequence ID" value="Os04t0671500-00"/>
    <property type="gene ID" value="Os04g0671500"/>
</dbReference>
<dbReference type="InParanoid" id="A0A0P0WG39"/>
<reference evidence="1 2" key="3">
    <citation type="journal article" date="2013" name="Rice">
        <title>Improvement of the Oryza sativa Nipponbare reference genome using next generation sequence and optical map data.</title>
        <authorList>
            <person name="Kawahara Y."/>
            <person name="de la Bastide M."/>
            <person name="Hamilton J.P."/>
            <person name="Kanamori H."/>
            <person name="McCombie W.R."/>
            <person name="Ouyang S."/>
            <person name="Schwartz D.C."/>
            <person name="Tanaka T."/>
            <person name="Wu J."/>
            <person name="Zhou S."/>
            <person name="Childs K.L."/>
            <person name="Davidson R.M."/>
            <person name="Lin H."/>
            <person name="Quesada-Ocampo L."/>
            <person name="Vaillancourt B."/>
            <person name="Sakai H."/>
            <person name="Lee S.S."/>
            <person name="Kim J."/>
            <person name="Numa H."/>
            <person name="Itoh T."/>
            <person name="Buell C.R."/>
            <person name="Matsumoto T."/>
        </authorList>
    </citation>
    <scope>NUCLEOTIDE SEQUENCE [LARGE SCALE GENOMIC DNA]</scope>
    <source>
        <strain evidence="2">cv. Nipponbare</strain>
    </source>
</reference>
<evidence type="ECO:0000313" key="1">
    <source>
        <dbReference type="EMBL" id="BAS91568.1"/>
    </source>
</evidence>
<keyword evidence="2" id="KW-1185">Reference proteome</keyword>
<protein>
    <submittedName>
        <fullName evidence="1">Os04g0671500 protein</fullName>
    </submittedName>
</protein>
<dbReference type="AlphaFoldDB" id="A0A0P0WG39"/>
<dbReference type="EMBL" id="AP014960">
    <property type="protein sequence ID" value="BAS91568.1"/>
    <property type="molecule type" value="Genomic_DNA"/>
</dbReference>
<gene>
    <name evidence="1" type="ordered locus">Os04g0671500</name>
    <name evidence="1" type="ORF">OSNPB_040671500</name>
</gene>
<dbReference type="Proteomes" id="UP000059680">
    <property type="component" value="Chromosome 4"/>
</dbReference>
<organism evidence="1 2">
    <name type="scientific">Oryza sativa subsp. japonica</name>
    <name type="common">Rice</name>
    <dbReference type="NCBI Taxonomy" id="39947"/>
    <lineage>
        <taxon>Eukaryota</taxon>
        <taxon>Viridiplantae</taxon>
        <taxon>Streptophyta</taxon>
        <taxon>Embryophyta</taxon>
        <taxon>Tracheophyta</taxon>
        <taxon>Spermatophyta</taxon>
        <taxon>Magnoliopsida</taxon>
        <taxon>Liliopsida</taxon>
        <taxon>Poales</taxon>
        <taxon>Poaceae</taxon>
        <taxon>BOP clade</taxon>
        <taxon>Oryzoideae</taxon>
        <taxon>Oryzeae</taxon>
        <taxon>Oryzinae</taxon>
        <taxon>Oryza</taxon>
        <taxon>Oryza sativa</taxon>
    </lineage>
</organism>
<evidence type="ECO:0000313" key="2">
    <source>
        <dbReference type="Proteomes" id="UP000059680"/>
    </source>
</evidence>
<name>A0A0P0WG39_ORYSJ</name>
<proteinExistence type="predicted"/>